<organism evidence="7">
    <name type="scientific">Tuwongella immobilis</name>
    <dbReference type="NCBI Taxonomy" id="692036"/>
    <lineage>
        <taxon>Bacteria</taxon>
        <taxon>Pseudomonadati</taxon>
        <taxon>Planctomycetota</taxon>
        <taxon>Planctomycetia</taxon>
        <taxon>Gemmatales</taxon>
        <taxon>Gemmataceae</taxon>
        <taxon>Tuwongella</taxon>
    </lineage>
</organism>
<keyword evidence="3 7" id="KW-0418">Kinase</keyword>
<gene>
    <name evidence="7" type="ORF">GMBLW1_00380</name>
</gene>
<evidence type="ECO:0000256" key="2">
    <source>
        <dbReference type="ARBA" id="ARBA00022741"/>
    </source>
</evidence>
<keyword evidence="8" id="KW-1185">Reference proteome</keyword>
<evidence type="ECO:0000259" key="6">
    <source>
        <dbReference type="PROSITE" id="PS50011"/>
    </source>
</evidence>
<feature type="binding site" evidence="5">
    <location>
        <position position="37"/>
    </location>
    <ligand>
        <name>ATP</name>
        <dbReference type="ChEBI" id="CHEBI:30616"/>
    </ligand>
</feature>
<dbReference type="PANTHER" id="PTHR43289:SF6">
    <property type="entry name" value="SERINE_THREONINE-PROTEIN KINASE NEKL-3"/>
    <property type="match status" value="1"/>
</dbReference>
<accession>A0A6C2YSR4</accession>
<dbReference type="KEGG" id="tim:GMBLW1_00380"/>
<keyword evidence="2 5" id="KW-0547">Nucleotide-binding</keyword>
<evidence type="ECO:0000256" key="1">
    <source>
        <dbReference type="ARBA" id="ARBA00022679"/>
    </source>
</evidence>
<dbReference type="InterPro" id="IPR000719">
    <property type="entry name" value="Prot_kinase_dom"/>
</dbReference>
<dbReference type="Gene3D" id="3.30.200.20">
    <property type="entry name" value="Phosphorylase Kinase, domain 1"/>
    <property type="match status" value="1"/>
</dbReference>
<dbReference type="InParanoid" id="A0A6C2YSR4"/>
<evidence type="ECO:0000313" key="8">
    <source>
        <dbReference type="Proteomes" id="UP000464378"/>
    </source>
</evidence>
<evidence type="ECO:0000256" key="5">
    <source>
        <dbReference type="PROSITE-ProRule" id="PRU10141"/>
    </source>
</evidence>
<dbReference type="PROSITE" id="PS50011">
    <property type="entry name" value="PROTEIN_KINASE_DOM"/>
    <property type="match status" value="1"/>
</dbReference>
<dbReference type="PROSITE" id="PS00108">
    <property type="entry name" value="PROTEIN_KINASE_ST"/>
    <property type="match status" value="1"/>
</dbReference>
<keyword evidence="7" id="KW-0723">Serine/threonine-protein kinase</keyword>
<keyword evidence="1" id="KW-0808">Transferase</keyword>
<dbReference type="SUPFAM" id="SSF56112">
    <property type="entry name" value="Protein kinase-like (PK-like)"/>
    <property type="match status" value="1"/>
</dbReference>
<evidence type="ECO:0000313" key="7">
    <source>
        <dbReference type="EMBL" id="VIP03922.1"/>
    </source>
</evidence>
<dbReference type="Gene3D" id="1.10.510.10">
    <property type="entry name" value="Transferase(Phosphotransferase) domain 1"/>
    <property type="match status" value="1"/>
</dbReference>
<dbReference type="Proteomes" id="UP000464378">
    <property type="component" value="Chromosome"/>
</dbReference>
<dbReference type="GO" id="GO:0005524">
    <property type="term" value="F:ATP binding"/>
    <property type="evidence" value="ECO:0007669"/>
    <property type="project" value="UniProtKB-UniRule"/>
</dbReference>
<dbReference type="InterPro" id="IPR017441">
    <property type="entry name" value="Protein_kinase_ATP_BS"/>
</dbReference>
<dbReference type="EMBL" id="LR586016">
    <property type="protein sequence ID" value="VIP03922.1"/>
    <property type="molecule type" value="Genomic_DNA"/>
</dbReference>
<feature type="domain" description="Protein kinase" evidence="6">
    <location>
        <begin position="8"/>
        <end position="269"/>
    </location>
</feature>
<proteinExistence type="predicted"/>
<dbReference type="PIRSF" id="PIRSF000654">
    <property type="entry name" value="Integrin-linked_kinase"/>
    <property type="match status" value="1"/>
</dbReference>
<name>A0A6C2YSR4_9BACT</name>
<evidence type="ECO:0000256" key="3">
    <source>
        <dbReference type="ARBA" id="ARBA00022777"/>
    </source>
</evidence>
<evidence type="ECO:0000256" key="4">
    <source>
        <dbReference type="ARBA" id="ARBA00022840"/>
    </source>
</evidence>
<dbReference type="RefSeq" id="WP_162659066.1">
    <property type="nucleotide sequence ID" value="NZ_LR593887.1"/>
</dbReference>
<dbReference type="AlphaFoldDB" id="A0A6C2YSR4"/>
<dbReference type="InterPro" id="IPR008271">
    <property type="entry name" value="Ser/Thr_kinase_AS"/>
</dbReference>
<dbReference type="GO" id="GO:0004674">
    <property type="term" value="F:protein serine/threonine kinase activity"/>
    <property type="evidence" value="ECO:0007669"/>
    <property type="project" value="UniProtKB-KW"/>
</dbReference>
<protein>
    <recommendedName>
        <fullName evidence="6">Protein kinase domain-containing protein</fullName>
    </recommendedName>
</protein>
<dbReference type="CDD" id="cd14014">
    <property type="entry name" value="STKc_PknB_like"/>
    <property type="match status" value="1"/>
</dbReference>
<dbReference type="PANTHER" id="PTHR43289">
    <property type="entry name" value="MITOGEN-ACTIVATED PROTEIN KINASE KINASE KINASE 20-RELATED"/>
    <property type="match status" value="1"/>
</dbReference>
<sequence length="278" mass="31552">MAASVGKFQVLGTLGTGAHSTILHIRRASDSREYALKVVNIDDEDDVKFLEQARHEFRVAKMLDHPNLIKISIAEEERTWLFRVKKIQLLIEYVRGKALDQVPLMAPTKLLVVAQKIAAGMVHMHRRGVYHADLKPNNIMMAPGGVVKIIDFGLAWIKGEEKDRVQGTPEYMAPETVKDKVVNDATEIFNFGATLYRLLTLRNSPNLLEAMETMKVNDKVWRELLKPITDFNPKVPAELANLVHQCLEYSPKRRPQSMSDVQERITQLMQELGVEDDA</sequence>
<dbReference type="EMBL" id="LR593887">
    <property type="protein sequence ID" value="VTS05211.1"/>
    <property type="molecule type" value="Genomic_DNA"/>
</dbReference>
<keyword evidence="4 5" id="KW-0067">ATP-binding</keyword>
<dbReference type="Pfam" id="PF00069">
    <property type="entry name" value="Pkinase"/>
    <property type="match status" value="1"/>
</dbReference>
<reference evidence="7" key="1">
    <citation type="submission" date="2019-04" db="EMBL/GenBank/DDBJ databases">
        <authorList>
            <consortium name="Science for Life Laboratories"/>
        </authorList>
    </citation>
    <scope>NUCLEOTIDE SEQUENCE</scope>
    <source>
        <strain evidence="7">MBLW1</strain>
    </source>
</reference>
<dbReference type="InterPro" id="IPR011009">
    <property type="entry name" value="Kinase-like_dom_sf"/>
</dbReference>
<dbReference type="SMART" id="SM00220">
    <property type="entry name" value="S_TKc"/>
    <property type="match status" value="1"/>
</dbReference>
<dbReference type="PROSITE" id="PS00107">
    <property type="entry name" value="PROTEIN_KINASE_ATP"/>
    <property type="match status" value="1"/>
</dbReference>